<keyword evidence="1" id="KW-0812">Transmembrane</keyword>
<dbReference type="AlphaFoldDB" id="F0SQZ7"/>
<dbReference type="KEGG" id="pbs:Plabr_2618"/>
<evidence type="ECO:0000313" key="3">
    <source>
        <dbReference type="Proteomes" id="UP000006860"/>
    </source>
</evidence>
<accession>F0SQZ7</accession>
<evidence type="ECO:0000256" key="1">
    <source>
        <dbReference type="SAM" id="Phobius"/>
    </source>
</evidence>
<feature type="transmembrane region" description="Helical" evidence="1">
    <location>
        <begin position="110"/>
        <end position="130"/>
    </location>
</feature>
<protein>
    <submittedName>
        <fullName evidence="2">Uncharacterized protein</fullName>
    </submittedName>
</protein>
<keyword evidence="3" id="KW-1185">Reference proteome</keyword>
<feature type="transmembrane region" description="Helical" evidence="1">
    <location>
        <begin position="20"/>
        <end position="38"/>
    </location>
</feature>
<dbReference type="EMBL" id="CP002546">
    <property type="protein sequence ID" value="ADY60218.1"/>
    <property type="molecule type" value="Genomic_DNA"/>
</dbReference>
<dbReference type="OrthoDB" id="9894339at2"/>
<gene>
    <name evidence="2" type="ordered locus">Plabr_2618</name>
</gene>
<reference evidence="3" key="1">
    <citation type="submission" date="2011-02" db="EMBL/GenBank/DDBJ databases">
        <title>The complete genome of Planctomyces brasiliensis DSM 5305.</title>
        <authorList>
            <person name="Lucas S."/>
            <person name="Copeland A."/>
            <person name="Lapidus A."/>
            <person name="Bruce D."/>
            <person name="Goodwin L."/>
            <person name="Pitluck S."/>
            <person name="Kyrpides N."/>
            <person name="Mavromatis K."/>
            <person name="Pagani I."/>
            <person name="Ivanova N."/>
            <person name="Ovchinnikova G."/>
            <person name="Lu M."/>
            <person name="Detter J.C."/>
            <person name="Han C."/>
            <person name="Land M."/>
            <person name="Hauser L."/>
            <person name="Markowitz V."/>
            <person name="Cheng J.-F."/>
            <person name="Hugenholtz P."/>
            <person name="Woyke T."/>
            <person name="Wu D."/>
            <person name="Tindall B."/>
            <person name="Pomrenke H.G."/>
            <person name="Brambilla E."/>
            <person name="Klenk H.-P."/>
            <person name="Eisen J.A."/>
        </authorList>
    </citation>
    <scope>NUCLEOTIDE SEQUENCE [LARGE SCALE GENOMIC DNA]</scope>
    <source>
        <strain evidence="3">ATCC 49424 / DSM 5305 / JCM 21570 / NBRC 103401 / IFAM 1448</strain>
    </source>
</reference>
<dbReference type="RefSeq" id="WP_013628942.1">
    <property type="nucleotide sequence ID" value="NC_015174.1"/>
</dbReference>
<keyword evidence="1" id="KW-0472">Membrane</keyword>
<feature type="transmembrane region" description="Helical" evidence="1">
    <location>
        <begin position="50"/>
        <end position="67"/>
    </location>
</feature>
<name>F0SQZ7_RUBBR</name>
<dbReference type="HOGENOM" id="CLU_1577345_0_0_0"/>
<feature type="transmembrane region" description="Helical" evidence="1">
    <location>
        <begin position="79"/>
        <end position="98"/>
    </location>
</feature>
<sequence>MKNWLTAGTGQTFRRWSLQIIGWGLGIPAGWWIVSTSYRLQQSWTDSRFVAIYLFLYVAIALLAFGARTRDSHLPSVTLWGLCVFAGVGLGRLLWAMVQQEYGTGVEIPLRGTLLTLFLGSASLITFFRWEWIRDRRLERARNPQAAAPVLVVRRPTASRPMQDDVAWW</sequence>
<proteinExistence type="predicted"/>
<evidence type="ECO:0000313" key="2">
    <source>
        <dbReference type="EMBL" id="ADY60218.1"/>
    </source>
</evidence>
<dbReference type="Proteomes" id="UP000006860">
    <property type="component" value="Chromosome"/>
</dbReference>
<organism evidence="2 3">
    <name type="scientific">Rubinisphaera brasiliensis (strain ATCC 49424 / DSM 5305 / JCM 21570 / IAM 15109 / NBRC 103401 / IFAM 1448)</name>
    <name type="common">Planctomyces brasiliensis</name>
    <dbReference type="NCBI Taxonomy" id="756272"/>
    <lineage>
        <taxon>Bacteria</taxon>
        <taxon>Pseudomonadati</taxon>
        <taxon>Planctomycetota</taxon>
        <taxon>Planctomycetia</taxon>
        <taxon>Planctomycetales</taxon>
        <taxon>Planctomycetaceae</taxon>
        <taxon>Rubinisphaera</taxon>
    </lineage>
</organism>
<keyword evidence="1" id="KW-1133">Transmembrane helix</keyword>